<proteinExistence type="predicted"/>
<evidence type="ECO:0000313" key="3">
    <source>
        <dbReference type="EMBL" id="ABG52437.1"/>
    </source>
</evidence>
<dbReference type="InterPro" id="IPR002035">
    <property type="entry name" value="VWF_A"/>
</dbReference>
<feature type="region of interest" description="Disordered" evidence="1">
    <location>
        <begin position="405"/>
        <end position="441"/>
    </location>
</feature>
<dbReference type="SMART" id="SM00327">
    <property type="entry name" value="VWA"/>
    <property type="match status" value="1"/>
</dbReference>
<dbReference type="PANTHER" id="PTHR10579:SF43">
    <property type="entry name" value="ZINC FINGER (C3HC4-TYPE RING FINGER) FAMILY PROTEIN"/>
    <property type="match status" value="1"/>
</dbReference>
<accession>Q10Z87</accession>
<name>Q10Z87_TRIEI</name>
<gene>
    <name evidence="3" type="ordered locus">Tery_3334</name>
</gene>
<dbReference type="HOGENOM" id="CLU_031866_2_0_3"/>
<dbReference type="Gene3D" id="3.40.50.410">
    <property type="entry name" value="von Willebrand factor, type A domain"/>
    <property type="match status" value="1"/>
</dbReference>
<feature type="domain" description="VWFA" evidence="2">
    <location>
        <begin position="42"/>
        <end position="227"/>
    </location>
</feature>
<dbReference type="KEGG" id="ter:Tery_3334"/>
<organism evidence="3">
    <name type="scientific">Trichodesmium erythraeum (strain IMS101)</name>
    <dbReference type="NCBI Taxonomy" id="203124"/>
    <lineage>
        <taxon>Bacteria</taxon>
        <taxon>Bacillati</taxon>
        <taxon>Cyanobacteriota</taxon>
        <taxon>Cyanophyceae</taxon>
        <taxon>Oscillatoriophycideae</taxon>
        <taxon>Oscillatoriales</taxon>
        <taxon>Microcoleaceae</taxon>
        <taxon>Trichodesmium</taxon>
    </lineage>
</organism>
<dbReference type="PROSITE" id="PS50234">
    <property type="entry name" value="VWFA"/>
    <property type="match status" value="1"/>
</dbReference>
<dbReference type="STRING" id="203124.Tery_3334"/>
<dbReference type="Pfam" id="PF00092">
    <property type="entry name" value="VWA"/>
    <property type="match status" value="1"/>
</dbReference>
<dbReference type="EMBL" id="CP000393">
    <property type="protein sequence ID" value="ABG52437.1"/>
    <property type="molecule type" value="Genomic_DNA"/>
</dbReference>
<dbReference type="OrthoDB" id="495753at2"/>
<dbReference type="InterPro" id="IPR051266">
    <property type="entry name" value="CLCR"/>
</dbReference>
<protein>
    <submittedName>
        <fullName evidence="3">von Willebrand factor, type A</fullName>
    </submittedName>
</protein>
<evidence type="ECO:0000259" key="2">
    <source>
        <dbReference type="PROSITE" id="PS50234"/>
    </source>
</evidence>
<reference evidence="3" key="1">
    <citation type="submission" date="2006-06" db="EMBL/GenBank/DDBJ databases">
        <title>Complete sequence of Trichodesmium erythraeum IMS101.</title>
        <authorList>
            <consortium name="US DOE Joint Genome Institute"/>
            <person name="Copeland A."/>
            <person name="Lucas S."/>
            <person name="Lapidus A."/>
            <person name="Barry K."/>
            <person name="Detter J.C."/>
            <person name="Glavina del Rio T."/>
            <person name="Hammon N."/>
            <person name="Israni S."/>
            <person name="Dalin E."/>
            <person name="Tice H."/>
            <person name="Pitluck S."/>
            <person name="Kiss H."/>
            <person name="Munk A.C."/>
            <person name="Brettin T."/>
            <person name="Bruce D."/>
            <person name="Han C."/>
            <person name="Tapia R."/>
            <person name="Gilna P."/>
            <person name="Schmutz J."/>
            <person name="Larimer F."/>
            <person name="Land M."/>
            <person name="Hauser L."/>
            <person name="Kyrpides N."/>
            <person name="Kim E."/>
            <person name="Richardson P."/>
        </authorList>
    </citation>
    <scope>NUCLEOTIDE SEQUENCE [LARGE SCALE GENOMIC DNA]</scope>
    <source>
        <strain evidence="3">IMS101</strain>
    </source>
</reference>
<dbReference type="PANTHER" id="PTHR10579">
    <property type="entry name" value="CALCIUM-ACTIVATED CHLORIDE CHANNEL REGULATOR"/>
    <property type="match status" value="1"/>
</dbReference>
<dbReference type="eggNOG" id="COG2304">
    <property type="taxonomic scope" value="Bacteria"/>
</dbReference>
<dbReference type="AlphaFoldDB" id="Q10Z87"/>
<sequence length="441" mass="48052">MLDVTITPHREFLAADTPGQKLFVMLKLRPNAIVSASRPSTTFTFVIDTSGSMYDDSEVGRPKIDIVVEALERLVTDIQADPRDRIALVQFDDSASVLLPLTAATDTVTLQNAISKLRSFSGGTRMALGIEKSLNLLKDSVLSSRRTLIFTDGQTIDEIDCRELAVQFAQAGIPITALGVGDYNEDLLVYLSDHTGGRVFNVVEQASNTGTTDIAISELPQTIFQEVQQAQAEVINNLKLSVRTVKGVNLQRLSRVYPDRADIPVTQEPYLIGSALANDDTIFILDFDIDSRAQSRVRIAQLGLTYDIPGQQRRGELPPQNLVIQLVAGKGGIAQTNPEVMGYVQQCNIGQLVDHAAAVADSNPDEAAKLLETAKRVTVKIGNEAMLKTLNLGIEEVRKTRKLSSGTRKTVKMGAKGKTVKMSDSPNDQLSEEQIRNMTGT</sequence>
<dbReference type="SUPFAM" id="SSF53300">
    <property type="entry name" value="vWA-like"/>
    <property type="match status" value="1"/>
</dbReference>
<dbReference type="InterPro" id="IPR036465">
    <property type="entry name" value="vWFA_dom_sf"/>
</dbReference>
<evidence type="ECO:0000256" key="1">
    <source>
        <dbReference type="SAM" id="MobiDB-lite"/>
    </source>
</evidence>
<dbReference type="RefSeq" id="WP_011612782.1">
    <property type="nucleotide sequence ID" value="NC_008312.1"/>
</dbReference>